<sequence length="124" mass="12789">AALASVCTEARLAELDAGNLPTDIAAVKSTVDNVENGVNIIIQDTNELQLDWVNGGRLDLLLDAIPTTMVGTDNAALASVCTEARLVKLASLIFTKALELDVNTQSINGAAVVGDGNATPWDGA</sequence>
<reference evidence="1" key="1">
    <citation type="journal article" date="2015" name="Nature">
        <title>Complex archaea that bridge the gap between prokaryotes and eukaryotes.</title>
        <authorList>
            <person name="Spang A."/>
            <person name="Saw J.H."/>
            <person name="Jorgensen S.L."/>
            <person name="Zaremba-Niedzwiedzka K."/>
            <person name="Martijn J."/>
            <person name="Lind A.E."/>
            <person name="van Eijk R."/>
            <person name="Schleper C."/>
            <person name="Guy L."/>
            <person name="Ettema T.J."/>
        </authorList>
    </citation>
    <scope>NUCLEOTIDE SEQUENCE</scope>
</reference>
<comment type="caution">
    <text evidence="1">The sequence shown here is derived from an EMBL/GenBank/DDBJ whole genome shotgun (WGS) entry which is preliminary data.</text>
</comment>
<feature type="non-terminal residue" evidence="1">
    <location>
        <position position="1"/>
    </location>
</feature>
<proteinExistence type="predicted"/>
<dbReference type="EMBL" id="LAZR01022715">
    <property type="protein sequence ID" value="KKL80907.1"/>
    <property type="molecule type" value="Genomic_DNA"/>
</dbReference>
<evidence type="ECO:0000313" key="1">
    <source>
        <dbReference type="EMBL" id="KKL80907.1"/>
    </source>
</evidence>
<name>A0A0F9I0K1_9ZZZZ</name>
<accession>A0A0F9I0K1</accession>
<protein>
    <submittedName>
        <fullName evidence="1">Uncharacterized protein</fullName>
    </submittedName>
</protein>
<organism evidence="1">
    <name type="scientific">marine sediment metagenome</name>
    <dbReference type="NCBI Taxonomy" id="412755"/>
    <lineage>
        <taxon>unclassified sequences</taxon>
        <taxon>metagenomes</taxon>
        <taxon>ecological metagenomes</taxon>
    </lineage>
</organism>
<gene>
    <name evidence="1" type="ORF">LCGC14_2000090</name>
</gene>
<dbReference type="AlphaFoldDB" id="A0A0F9I0K1"/>